<evidence type="ECO:0000256" key="2">
    <source>
        <dbReference type="ARBA" id="ARBA00009347"/>
    </source>
</evidence>
<dbReference type="GO" id="GO:0003995">
    <property type="term" value="F:acyl-CoA dehydrogenase activity"/>
    <property type="evidence" value="ECO:0007669"/>
    <property type="project" value="TreeGrafter"/>
</dbReference>
<keyword evidence="5 6" id="KW-0560">Oxidoreductase</keyword>
<dbReference type="Proteomes" id="UP000188729">
    <property type="component" value="Unassembled WGS sequence"/>
</dbReference>
<comment type="cofactor">
    <cofactor evidence="1 6">
        <name>FAD</name>
        <dbReference type="ChEBI" id="CHEBI:57692"/>
    </cofactor>
</comment>
<keyword evidence="11" id="KW-1185">Reference proteome</keyword>
<evidence type="ECO:0000259" key="7">
    <source>
        <dbReference type="Pfam" id="PF00441"/>
    </source>
</evidence>
<dbReference type="CDD" id="cd00567">
    <property type="entry name" value="ACAD"/>
    <property type="match status" value="1"/>
</dbReference>
<dbReference type="Gene3D" id="1.10.540.10">
    <property type="entry name" value="Acyl-CoA dehydrogenase/oxidase, N-terminal domain"/>
    <property type="match status" value="1"/>
</dbReference>
<dbReference type="OrthoDB" id="7328575at2"/>
<feature type="domain" description="Acyl-CoA oxidase/dehydrogenase middle" evidence="8">
    <location>
        <begin position="136"/>
        <end position="198"/>
    </location>
</feature>
<dbReference type="Pfam" id="PF02770">
    <property type="entry name" value="Acyl-CoA_dh_M"/>
    <property type="match status" value="1"/>
</dbReference>
<evidence type="ECO:0000256" key="4">
    <source>
        <dbReference type="ARBA" id="ARBA00022827"/>
    </source>
</evidence>
<dbReference type="STRING" id="1915074.SPHI_03390"/>
<evidence type="ECO:0000256" key="6">
    <source>
        <dbReference type="RuleBase" id="RU362125"/>
    </source>
</evidence>
<dbReference type="GO" id="GO:0050660">
    <property type="term" value="F:flavin adenine dinucleotide binding"/>
    <property type="evidence" value="ECO:0007669"/>
    <property type="project" value="InterPro"/>
</dbReference>
<dbReference type="SUPFAM" id="SSF47203">
    <property type="entry name" value="Acyl-CoA dehydrogenase C-terminal domain-like"/>
    <property type="match status" value="1"/>
</dbReference>
<keyword evidence="3 6" id="KW-0285">Flavoprotein</keyword>
<evidence type="ECO:0000313" key="11">
    <source>
        <dbReference type="Proteomes" id="UP000188729"/>
    </source>
</evidence>
<keyword evidence="4 6" id="KW-0274">FAD</keyword>
<dbReference type="Pfam" id="PF00441">
    <property type="entry name" value="Acyl-CoA_dh_1"/>
    <property type="match status" value="1"/>
</dbReference>
<dbReference type="InterPro" id="IPR013786">
    <property type="entry name" value="AcylCoA_DH/ox_N"/>
</dbReference>
<dbReference type="Pfam" id="PF02771">
    <property type="entry name" value="Acyl-CoA_dh_N"/>
    <property type="match status" value="1"/>
</dbReference>
<organism evidence="10 11">
    <name type="scientific">Sphingomonas jeddahensis</name>
    <dbReference type="NCBI Taxonomy" id="1915074"/>
    <lineage>
        <taxon>Bacteria</taxon>
        <taxon>Pseudomonadati</taxon>
        <taxon>Pseudomonadota</taxon>
        <taxon>Alphaproteobacteria</taxon>
        <taxon>Sphingomonadales</taxon>
        <taxon>Sphingomonadaceae</taxon>
        <taxon>Sphingomonas</taxon>
    </lineage>
</organism>
<reference evidence="10 11" key="1">
    <citation type="submission" date="2016-11" db="EMBL/GenBank/DDBJ databases">
        <title>Genome sequence of Sphingomonas jeddahensis G39.</title>
        <authorList>
            <person name="Poehlein A."/>
            <person name="Wuebbeler J.H."/>
            <person name="Steinbuechel A."/>
            <person name="Daniel R."/>
        </authorList>
    </citation>
    <scope>NUCLEOTIDE SEQUENCE [LARGE SCALE GENOMIC DNA]</scope>
    <source>
        <strain evidence="10 11">G39</strain>
    </source>
</reference>
<sequence>MPLYLNEDQTMLRDTARDFVADAAPVSHMRKLRDDKDATGFSRDLWKQFADMGFTGILIDEEQGGLGLGHVEAGVILEEIGRNLSPSPFLQTAVAAVEALKGTPHAERWFPGIIAGETVAALAIDESAKFRASVGMIAERSGNGFKLSGAKQFVHHGHVADLLIVAARTAGSADDQEGVTLFAVPKDAAGMTATAERLTDASLAARLQFDGVEVDSDAVIGEVDAGRAPLDRLLRAGRAGAAAEMLGVGAGAMDMTVGYLKERKQFGTLIGSFQALQHRAAHLYSEMEVARAAVLKAQQLLDAGDEKADAAVSVAKAMTGLATMLSVQEGIQMHGGIGMTDEYDIGFYMKRQRVLAELFGDANYHADRLAQAAGY</sequence>
<dbReference type="InterPro" id="IPR037069">
    <property type="entry name" value="AcylCoA_DH/ox_N_sf"/>
</dbReference>
<name>A0A1V2EZY3_9SPHN</name>
<feature type="domain" description="Acyl-CoA dehydrogenase/oxidase C-terminal" evidence="7">
    <location>
        <begin position="234"/>
        <end position="372"/>
    </location>
</feature>
<accession>A0A1V2EZY3</accession>
<evidence type="ECO:0000256" key="5">
    <source>
        <dbReference type="ARBA" id="ARBA00023002"/>
    </source>
</evidence>
<dbReference type="SUPFAM" id="SSF56645">
    <property type="entry name" value="Acyl-CoA dehydrogenase NM domain-like"/>
    <property type="match status" value="1"/>
</dbReference>
<dbReference type="EC" id="1.3.99.-" evidence="10"/>
<dbReference type="PANTHER" id="PTHR43884:SF20">
    <property type="entry name" value="ACYL-COA DEHYDROGENASE FADE28"/>
    <property type="match status" value="1"/>
</dbReference>
<comment type="caution">
    <text evidence="10">The sequence shown here is derived from an EMBL/GenBank/DDBJ whole genome shotgun (WGS) entry which is preliminary data.</text>
</comment>
<dbReference type="EMBL" id="MPSB01000001">
    <property type="protein sequence ID" value="ONF97704.1"/>
    <property type="molecule type" value="Genomic_DNA"/>
</dbReference>
<gene>
    <name evidence="10" type="primary">acdA_2</name>
    <name evidence="10" type="ORF">SPHI_03390</name>
</gene>
<dbReference type="InterPro" id="IPR036250">
    <property type="entry name" value="AcylCo_DH-like_C"/>
</dbReference>
<dbReference type="Gene3D" id="2.40.110.10">
    <property type="entry name" value="Butyryl-CoA Dehydrogenase, subunit A, domain 2"/>
    <property type="match status" value="1"/>
</dbReference>
<protein>
    <submittedName>
        <fullName evidence="10">Acyl-CoA dehydrogenase</fullName>
        <ecNumber evidence="10">1.3.99.-</ecNumber>
    </submittedName>
</protein>
<dbReference type="Gene3D" id="1.20.140.10">
    <property type="entry name" value="Butyryl-CoA Dehydrogenase, subunit A, domain 3"/>
    <property type="match status" value="1"/>
</dbReference>
<dbReference type="InterPro" id="IPR009075">
    <property type="entry name" value="AcylCo_DH/oxidase_C"/>
</dbReference>
<dbReference type="PANTHER" id="PTHR43884">
    <property type="entry name" value="ACYL-COA DEHYDROGENASE"/>
    <property type="match status" value="1"/>
</dbReference>
<evidence type="ECO:0000256" key="3">
    <source>
        <dbReference type="ARBA" id="ARBA00022630"/>
    </source>
</evidence>
<dbReference type="InterPro" id="IPR046373">
    <property type="entry name" value="Acyl-CoA_Oxase/DH_mid-dom_sf"/>
</dbReference>
<dbReference type="AlphaFoldDB" id="A0A1V2EZY3"/>
<evidence type="ECO:0000259" key="8">
    <source>
        <dbReference type="Pfam" id="PF02770"/>
    </source>
</evidence>
<evidence type="ECO:0000313" key="10">
    <source>
        <dbReference type="EMBL" id="ONF97704.1"/>
    </source>
</evidence>
<evidence type="ECO:0000256" key="1">
    <source>
        <dbReference type="ARBA" id="ARBA00001974"/>
    </source>
</evidence>
<dbReference type="InterPro" id="IPR009100">
    <property type="entry name" value="AcylCoA_DH/oxidase_NM_dom_sf"/>
</dbReference>
<comment type="similarity">
    <text evidence="2 6">Belongs to the acyl-CoA dehydrogenase family.</text>
</comment>
<dbReference type="InterPro" id="IPR006091">
    <property type="entry name" value="Acyl-CoA_Oxase/DH_mid-dom"/>
</dbReference>
<proteinExistence type="inferred from homology"/>
<feature type="domain" description="Acyl-CoA dehydrogenase/oxidase N-terminal" evidence="9">
    <location>
        <begin position="6"/>
        <end position="117"/>
    </location>
</feature>
<evidence type="ECO:0000259" key="9">
    <source>
        <dbReference type="Pfam" id="PF02771"/>
    </source>
</evidence>
<dbReference type="RefSeq" id="WP_076743134.1">
    <property type="nucleotide sequence ID" value="NZ_MPSB01000001.1"/>
</dbReference>